<organism evidence="1 2">
    <name type="scientific">Aspergillus welwitschiae</name>
    <dbReference type="NCBI Taxonomy" id="1341132"/>
    <lineage>
        <taxon>Eukaryota</taxon>
        <taxon>Fungi</taxon>
        <taxon>Dikarya</taxon>
        <taxon>Ascomycota</taxon>
        <taxon>Pezizomycotina</taxon>
        <taxon>Eurotiomycetes</taxon>
        <taxon>Eurotiomycetidae</taxon>
        <taxon>Eurotiales</taxon>
        <taxon>Aspergillaceae</taxon>
        <taxon>Aspergillus</taxon>
        <taxon>Aspergillus subgen. Circumdati</taxon>
    </lineage>
</organism>
<proteinExistence type="predicted"/>
<reference evidence="1 2" key="1">
    <citation type="submission" date="2018-07" db="EMBL/GenBank/DDBJ databases">
        <title>The genomes of Aspergillus section Nigri reveals drivers in fungal speciation.</title>
        <authorList>
            <consortium name="DOE Joint Genome Institute"/>
            <person name="Vesth T.C."/>
            <person name="Nybo J."/>
            <person name="Theobald S."/>
            <person name="Brandl J."/>
            <person name="Frisvad J.C."/>
            <person name="Nielsen K.F."/>
            <person name="Lyhne E.K."/>
            <person name="Kogle M.E."/>
            <person name="Kuo A."/>
            <person name="Riley R."/>
            <person name="Clum A."/>
            <person name="Nolan M."/>
            <person name="Lipzen A."/>
            <person name="Salamov A."/>
            <person name="Henrissat B."/>
            <person name="Wiebenga A."/>
            <person name="De vries R.P."/>
            <person name="Grigoriev I.V."/>
            <person name="Mortensen U.H."/>
            <person name="Andersen M.R."/>
            <person name="Baker S.E."/>
        </authorList>
    </citation>
    <scope>NUCLEOTIDE SEQUENCE [LARGE SCALE GENOMIC DNA]</scope>
    <source>
        <strain evidence="1 2">CBS 139.54b</strain>
    </source>
</reference>
<dbReference type="GeneID" id="38134001"/>
<gene>
    <name evidence="1" type="ORF">BDQ94DRAFT_140545</name>
</gene>
<name>A0A3F3Q822_9EURO</name>
<evidence type="ECO:0000313" key="2">
    <source>
        <dbReference type="Proteomes" id="UP000253729"/>
    </source>
</evidence>
<sequence>MHDSSPFVRAIARSRSGMPPSAVWPALCSWPRPEGSRRATWTGSTIFYLSRETNYGQSRAANDHDPEGKEHPLEGRIGNQVDVNHARLAILTSWSRIWVWIPN</sequence>
<protein>
    <submittedName>
        <fullName evidence="1">Uncharacterized protein</fullName>
    </submittedName>
</protein>
<dbReference type="Proteomes" id="UP000253729">
    <property type="component" value="Unassembled WGS sequence"/>
</dbReference>
<dbReference type="EMBL" id="KZ852041">
    <property type="protein sequence ID" value="RDH35275.1"/>
    <property type="molecule type" value="Genomic_DNA"/>
</dbReference>
<dbReference type="RefSeq" id="XP_026628297.1">
    <property type="nucleotide sequence ID" value="XM_026765645.1"/>
</dbReference>
<evidence type="ECO:0000313" key="1">
    <source>
        <dbReference type="EMBL" id="RDH35275.1"/>
    </source>
</evidence>
<accession>A0A3F3Q822</accession>
<keyword evidence="2" id="KW-1185">Reference proteome</keyword>
<dbReference type="AlphaFoldDB" id="A0A3F3Q822"/>